<keyword evidence="3 6" id="KW-0689">Ribosomal protein</keyword>
<evidence type="ECO:0000313" key="8">
    <source>
        <dbReference type="Proteomes" id="UP000218615"/>
    </source>
</evidence>
<dbReference type="GO" id="GO:1990904">
    <property type="term" value="C:ribonucleoprotein complex"/>
    <property type="evidence" value="ECO:0007669"/>
    <property type="project" value="UniProtKB-KW"/>
</dbReference>
<dbReference type="HAMAP" id="MF_00029">
    <property type="entry name" value="Ribosomal_eS8"/>
    <property type="match status" value="1"/>
</dbReference>
<dbReference type="GO" id="GO:0005840">
    <property type="term" value="C:ribosome"/>
    <property type="evidence" value="ECO:0007669"/>
    <property type="project" value="UniProtKB-KW"/>
</dbReference>
<dbReference type="PROSITE" id="PS01193">
    <property type="entry name" value="RIBOSOMAL_S8E"/>
    <property type="match status" value="1"/>
</dbReference>
<dbReference type="EMBL" id="FZMP01000084">
    <property type="protein sequence ID" value="SNQ60262.1"/>
    <property type="molecule type" value="Genomic_DNA"/>
</dbReference>
<comment type="subunit">
    <text evidence="2 6">Part of the 30S ribosomal subunit.</text>
</comment>
<proteinExistence type="inferred from homology"/>
<reference evidence="8" key="1">
    <citation type="submission" date="2017-06" db="EMBL/GenBank/DDBJ databases">
        <authorList>
            <person name="Cremers G."/>
        </authorList>
    </citation>
    <scope>NUCLEOTIDE SEQUENCE [LARGE SCALE GENOMIC DNA]</scope>
</reference>
<dbReference type="GO" id="GO:0003735">
    <property type="term" value="F:structural constituent of ribosome"/>
    <property type="evidence" value="ECO:0007669"/>
    <property type="project" value="InterPro"/>
</dbReference>
<dbReference type="AlphaFoldDB" id="A0A284VLZ2"/>
<protein>
    <recommendedName>
        <fullName evidence="5 6">Small ribosomal subunit protein eS8</fullName>
    </recommendedName>
</protein>
<accession>A0A284VLZ2</accession>
<sequence length="128" mass="13983">MRWQGKPGRKYTGGRIIRSRAKKRFELGGEDTNTLLGETNRKTAKIMGGCKKVRLLKANTAIVTDPKTKISKTVKIQTVSGNPANIHYIRRNILTKGAIIKTELGSARITNRPGQEGSVNAVLIPSTA</sequence>
<evidence type="ECO:0000256" key="3">
    <source>
        <dbReference type="ARBA" id="ARBA00022980"/>
    </source>
</evidence>
<gene>
    <name evidence="6 7" type="primary">rps8e</name>
    <name evidence="7" type="ORF">MNV_1740007</name>
</gene>
<organism evidence="7 8">
    <name type="scientific">Candidatus Methanoperedens nitratireducens</name>
    <dbReference type="NCBI Taxonomy" id="1392998"/>
    <lineage>
        <taxon>Archaea</taxon>
        <taxon>Methanobacteriati</taxon>
        <taxon>Methanobacteriota</taxon>
        <taxon>Stenosarchaea group</taxon>
        <taxon>Methanomicrobia</taxon>
        <taxon>Methanosarcinales</taxon>
        <taxon>ANME-2 cluster</taxon>
        <taxon>Candidatus Methanoperedentaceae</taxon>
        <taxon>Candidatus Methanoperedens</taxon>
    </lineage>
</organism>
<dbReference type="RefSeq" id="WP_096204553.1">
    <property type="nucleotide sequence ID" value="NZ_FZMP01000084.1"/>
</dbReference>
<dbReference type="CDD" id="cd11382">
    <property type="entry name" value="Ribosomal_S8e"/>
    <property type="match status" value="1"/>
</dbReference>
<dbReference type="Pfam" id="PF01201">
    <property type="entry name" value="Ribosomal_S8e"/>
    <property type="match status" value="1"/>
</dbReference>
<dbReference type="NCBIfam" id="TIGR00307">
    <property type="entry name" value="eS8"/>
    <property type="match status" value="1"/>
</dbReference>
<dbReference type="Proteomes" id="UP000218615">
    <property type="component" value="Unassembled WGS sequence"/>
</dbReference>
<evidence type="ECO:0000256" key="6">
    <source>
        <dbReference type="HAMAP-Rule" id="MF_00029"/>
    </source>
</evidence>
<dbReference type="OrthoDB" id="372305at2157"/>
<dbReference type="GO" id="GO:0006412">
    <property type="term" value="P:translation"/>
    <property type="evidence" value="ECO:0007669"/>
    <property type="project" value="UniProtKB-UniRule"/>
</dbReference>
<dbReference type="Gene3D" id="2.40.10.310">
    <property type="match status" value="1"/>
</dbReference>
<comment type="similarity">
    <text evidence="1 6">Belongs to the eukaryotic ribosomal protein eS8 family.</text>
</comment>
<keyword evidence="4 6" id="KW-0687">Ribonucleoprotein</keyword>
<dbReference type="InterPro" id="IPR001047">
    <property type="entry name" value="Ribosomal_eS8"/>
</dbReference>
<evidence type="ECO:0000256" key="2">
    <source>
        <dbReference type="ARBA" id="ARBA00011458"/>
    </source>
</evidence>
<dbReference type="InterPro" id="IPR022309">
    <property type="entry name" value="Ribosomal_Se8/biogenesis_NSA2"/>
</dbReference>
<evidence type="ECO:0000256" key="4">
    <source>
        <dbReference type="ARBA" id="ARBA00023274"/>
    </source>
</evidence>
<dbReference type="InterPro" id="IPR018283">
    <property type="entry name" value="Ribosomal_eS8_CS"/>
</dbReference>
<keyword evidence="8" id="KW-1185">Reference proteome</keyword>
<evidence type="ECO:0000256" key="1">
    <source>
        <dbReference type="ARBA" id="ARBA00005257"/>
    </source>
</evidence>
<evidence type="ECO:0000256" key="5">
    <source>
        <dbReference type="ARBA" id="ARBA00035277"/>
    </source>
</evidence>
<name>A0A284VLZ2_9EURY</name>
<evidence type="ECO:0000313" key="7">
    <source>
        <dbReference type="EMBL" id="SNQ60262.1"/>
    </source>
</evidence>
<dbReference type="InterPro" id="IPR020919">
    <property type="entry name" value="Ribosomal_protein_eS8_arc"/>
</dbReference>